<protein>
    <recommendedName>
        <fullName evidence="10">Elongation of very long chain fatty acids protein</fullName>
        <ecNumber evidence="10">2.3.1.199</ecNumber>
    </recommendedName>
    <alternativeName>
        <fullName evidence="10">Very-long-chain 3-oxoacyl-CoA synthase</fullName>
    </alternativeName>
</protein>
<comment type="caution">
    <text evidence="11">The sequence shown here is derived from an EMBL/GenBank/DDBJ whole genome shotgun (WGS) entry which is preliminary data.</text>
</comment>
<comment type="catalytic activity">
    <reaction evidence="10">
        <text>a very-long-chain acyl-CoA + malonyl-CoA + H(+) = a very-long-chain 3-oxoacyl-CoA + CO2 + CoA</text>
        <dbReference type="Rhea" id="RHEA:32727"/>
        <dbReference type="ChEBI" id="CHEBI:15378"/>
        <dbReference type="ChEBI" id="CHEBI:16526"/>
        <dbReference type="ChEBI" id="CHEBI:57287"/>
        <dbReference type="ChEBI" id="CHEBI:57384"/>
        <dbReference type="ChEBI" id="CHEBI:90725"/>
        <dbReference type="ChEBI" id="CHEBI:90736"/>
        <dbReference type="EC" id="2.3.1.199"/>
    </reaction>
</comment>
<evidence type="ECO:0000256" key="1">
    <source>
        <dbReference type="ARBA" id="ARBA00004141"/>
    </source>
</evidence>
<proteinExistence type="inferred from homology"/>
<keyword evidence="12" id="KW-1185">Reference proteome</keyword>
<dbReference type="GO" id="GO:0005789">
    <property type="term" value="C:endoplasmic reticulum membrane"/>
    <property type="evidence" value="ECO:0007669"/>
    <property type="project" value="TreeGrafter"/>
</dbReference>
<feature type="transmembrane region" description="Helical" evidence="10">
    <location>
        <begin position="194"/>
        <end position="218"/>
    </location>
</feature>
<dbReference type="GO" id="GO:0034625">
    <property type="term" value="P:fatty acid elongation, monounsaturated fatty acid"/>
    <property type="evidence" value="ECO:0007669"/>
    <property type="project" value="TreeGrafter"/>
</dbReference>
<evidence type="ECO:0000256" key="5">
    <source>
        <dbReference type="ARBA" id="ARBA00022832"/>
    </source>
</evidence>
<evidence type="ECO:0000256" key="2">
    <source>
        <dbReference type="ARBA" id="ARBA00022516"/>
    </source>
</evidence>
<keyword evidence="9 10" id="KW-0275">Fatty acid biosynthesis</keyword>
<gene>
    <name evidence="11" type="ORF">GBAR_LOCUS8140</name>
</gene>
<evidence type="ECO:0000313" key="11">
    <source>
        <dbReference type="EMBL" id="CAI8012735.1"/>
    </source>
</evidence>
<evidence type="ECO:0000256" key="8">
    <source>
        <dbReference type="ARBA" id="ARBA00023136"/>
    </source>
</evidence>
<feature type="transmembrane region" description="Helical" evidence="10">
    <location>
        <begin position="27"/>
        <end position="48"/>
    </location>
</feature>
<evidence type="ECO:0000256" key="10">
    <source>
        <dbReference type="RuleBase" id="RU361115"/>
    </source>
</evidence>
<dbReference type="GO" id="GO:0034626">
    <property type="term" value="P:fatty acid elongation, polyunsaturated fatty acid"/>
    <property type="evidence" value="ECO:0007669"/>
    <property type="project" value="TreeGrafter"/>
</dbReference>
<sequence length="258" mass="29990">MSTVSWLEPIEKRFAEENAVKWMDDHWLLSVYASVIYVVLVHAGRHWMHDKLAWSLRKPLVMWNASLAAFSTLGTLTLLPPMVSALLEEGLAYSVCHRIVSGTTSHHRNLWSFLFVVFKMVELGDTAFIVLRKTPLNFLHWYHHITVMMYSWSFYSMRPGVANWFILLNFFVHSVMYTYYVVRACGYKLSHKIMQLVTCLQLSQFVVGILANLFAFRLQISGEPCGITEPAFYIGLAMYGSYFVLFANFFYQRYCAKK</sequence>
<dbReference type="InterPro" id="IPR030457">
    <property type="entry name" value="ELO_CS"/>
</dbReference>
<feature type="transmembrane region" description="Helical" evidence="10">
    <location>
        <begin position="138"/>
        <end position="155"/>
    </location>
</feature>
<feature type="transmembrane region" description="Helical" evidence="10">
    <location>
        <begin position="110"/>
        <end position="131"/>
    </location>
</feature>
<feature type="transmembrane region" description="Helical" evidence="10">
    <location>
        <begin position="230"/>
        <end position="251"/>
    </location>
</feature>
<keyword evidence="7 10" id="KW-0443">Lipid metabolism</keyword>
<evidence type="ECO:0000256" key="4">
    <source>
        <dbReference type="ARBA" id="ARBA00022692"/>
    </source>
</evidence>
<dbReference type="GO" id="GO:0019367">
    <property type="term" value="P:fatty acid elongation, saturated fatty acid"/>
    <property type="evidence" value="ECO:0007669"/>
    <property type="project" value="TreeGrafter"/>
</dbReference>
<dbReference type="EC" id="2.3.1.199" evidence="10"/>
<dbReference type="Proteomes" id="UP001174909">
    <property type="component" value="Unassembled WGS sequence"/>
</dbReference>
<keyword evidence="8 10" id="KW-0472">Membrane</keyword>
<evidence type="ECO:0000256" key="6">
    <source>
        <dbReference type="ARBA" id="ARBA00022989"/>
    </source>
</evidence>
<evidence type="ECO:0000256" key="7">
    <source>
        <dbReference type="ARBA" id="ARBA00023098"/>
    </source>
</evidence>
<keyword evidence="5 10" id="KW-0276">Fatty acid metabolism</keyword>
<feature type="transmembrane region" description="Helical" evidence="10">
    <location>
        <begin position="60"/>
        <end position="79"/>
    </location>
</feature>
<dbReference type="InterPro" id="IPR002076">
    <property type="entry name" value="ELO_fam"/>
</dbReference>
<evidence type="ECO:0000256" key="9">
    <source>
        <dbReference type="ARBA" id="ARBA00023160"/>
    </source>
</evidence>
<dbReference type="GO" id="GO:0042761">
    <property type="term" value="P:very long-chain fatty acid biosynthetic process"/>
    <property type="evidence" value="ECO:0007669"/>
    <property type="project" value="TreeGrafter"/>
</dbReference>
<dbReference type="GO" id="GO:0009922">
    <property type="term" value="F:fatty acid elongase activity"/>
    <property type="evidence" value="ECO:0007669"/>
    <property type="project" value="UniProtKB-EC"/>
</dbReference>
<dbReference type="EMBL" id="CASHTH010001211">
    <property type="protein sequence ID" value="CAI8012735.1"/>
    <property type="molecule type" value="Genomic_DNA"/>
</dbReference>
<comment type="subcellular location">
    <subcellularLocation>
        <location evidence="1">Membrane</location>
        <topology evidence="1">Multi-pass membrane protein</topology>
    </subcellularLocation>
</comment>
<dbReference type="PANTHER" id="PTHR11157:SF17">
    <property type="entry name" value="ELONGATION OF VERY LONG CHAIN FATTY ACIDS PROTEIN 6"/>
    <property type="match status" value="1"/>
</dbReference>
<dbReference type="PROSITE" id="PS01188">
    <property type="entry name" value="ELO"/>
    <property type="match status" value="1"/>
</dbReference>
<keyword evidence="6 10" id="KW-1133">Transmembrane helix</keyword>
<evidence type="ECO:0000313" key="12">
    <source>
        <dbReference type="Proteomes" id="UP001174909"/>
    </source>
</evidence>
<name>A0AA35RJM1_GEOBA</name>
<comment type="similarity">
    <text evidence="10">Belongs to the ELO family.</text>
</comment>
<dbReference type="Pfam" id="PF01151">
    <property type="entry name" value="ELO"/>
    <property type="match status" value="1"/>
</dbReference>
<evidence type="ECO:0000256" key="3">
    <source>
        <dbReference type="ARBA" id="ARBA00022679"/>
    </source>
</evidence>
<reference evidence="11" key="1">
    <citation type="submission" date="2023-03" db="EMBL/GenBank/DDBJ databases">
        <authorList>
            <person name="Steffen K."/>
            <person name="Cardenas P."/>
        </authorList>
    </citation>
    <scope>NUCLEOTIDE SEQUENCE</scope>
</reference>
<dbReference type="AlphaFoldDB" id="A0AA35RJM1"/>
<keyword evidence="2 10" id="KW-0444">Lipid biosynthesis</keyword>
<feature type="transmembrane region" description="Helical" evidence="10">
    <location>
        <begin position="161"/>
        <end position="182"/>
    </location>
</feature>
<keyword evidence="3 10" id="KW-0808">Transferase</keyword>
<dbReference type="GO" id="GO:0030148">
    <property type="term" value="P:sphingolipid biosynthetic process"/>
    <property type="evidence" value="ECO:0007669"/>
    <property type="project" value="TreeGrafter"/>
</dbReference>
<keyword evidence="4 10" id="KW-0812">Transmembrane</keyword>
<dbReference type="PANTHER" id="PTHR11157">
    <property type="entry name" value="FATTY ACID ACYL TRANSFERASE-RELATED"/>
    <property type="match status" value="1"/>
</dbReference>
<organism evidence="11 12">
    <name type="scientific">Geodia barretti</name>
    <name type="common">Barrett's horny sponge</name>
    <dbReference type="NCBI Taxonomy" id="519541"/>
    <lineage>
        <taxon>Eukaryota</taxon>
        <taxon>Metazoa</taxon>
        <taxon>Porifera</taxon>
        <taxon>Demospongiae</taxon>
        <taxon>Heteroscleromorpha</taxon>
        <taxon>Tetractinellida</taxon>
        <taxon>Astrophorina</taxon>
        <taxon>Geodiidae</taxon>
        <taxon>Geodia</taxon>
    </lineage>
</organism>
<accession>A0AA35RJM1</accession>